<organism evidence="1 2">
    <name type="scientific">Monilinia fructicola</name>
    <name type="common">Brown rot fungus</name>
    <name type="synonym">Ciboria fructicola</name>
    <dbReference type="NCBI Taxonomy" id="38448"/>
    <lineage>
        <taxon>Eukaryota</taxon>
        <taxon>Fungi</taxon>
        <taxon>Dikarya</taxon>
        <taxon>Ascomycota</taxon>
        <taxon>Pezizomycotina</taxon>
        <taxon>Leotiomycetes</taxon>
        <taxon>Helotiales</taxon>
        <taxon>Sclerotiniaceae</taxon>
        <taxon>Monilinia</taxon>
    </lineage>
</organism>
<sequence>MLCLHTETLRLGLWLITGPLPFVTQLGDIRRCQQCRLIFAEFENFLKKTKKSTTTRRAEIDSFYREHVSSICHCILQSWSYETLDYIYHLQMSWEGLGAWKPILSFLGNPWTLFFE</sequence>
<dbReference type="Proteomes" id="UP000322873">
    <property type="component" value="Unassembled WGS sequence"/>
</dbReference>
<accession>A0A5M9J9C1</accession>
<keyword evidence="2" id="KW-1185">Reference proteome</keyword>
<gene>
    <name evidence="1" type="ORF">EYC84_009835</name>
</gene>
<protein>
    <submittedName>
        <fullName evidence="1">Uncharacterized protein</fullName>
    </submittedName>
</protein>
<proteinExistence type="predicted"/>
<dbReference type="EMBL" id="VICG01000013">
    <property type="protein sequence ID" value="KAA8566034.1"/>
    <property type="molecule type" value="Genomic_DNA"/>
</dbReference>
<evidence type="ECO:0000313" key="1">
    <source>
        <dbReference type="EMBL" id="KAA8566034.1"/>
    </source>
</evidence>
<name>A0A5M9J9C1_MONFR</name>
<comment type="caution">
    <text evidence="1">The sequence shown here is derived from an EMBL/GenBank/DDBJ whole genome shotgun (WGS) entry which is preliminary data.</text>
</comment>
<dbReference type="AlphaFoldDB" id="A0A5M9J9C1"/>
<evidence type="ECO:0000313" key="2">
    <source>
        <dbReference type="Proteomes" id="UP000322873"/>
    </source>
</evidence>
<reference evidence="1 2" key="1">
    <citation type="submission" date="2019-06" db="EMBL/GenBank/DDBJ databases">
        <title>Genome Sequence of the Brown Rot Fungal Pathogen Monilinia fructicola.</title>
        <authorList>
            <person name="De Miccolis Angelini R.M."/>
            <person name="Landi L."/>
            <person name="Abate D."/>
            <person name="Pollastro S."/>
            <person name="Romanazzi G."/>
            <person name="Faretra F."/>
        </authorList>
    </citation>
    <scope>NUCLEOTIDE SEQUENCE [LARGE SCALE GENOMIC DNA]</scope>
    <source>
        <strain evidence="1 2">Mfrc123</strain>
    </source>
</reference>